<dbReference type="Gene3D" id="3.40.50.1820">
    <property type="entry name" value="alpha/beta hydrolase"/>
    <property type="match status" value="1"/>
</dbReference>
<dbReference type="InterPro" id="IPR029058">
    <property type="entry name" value="AB_hydrolase_fold"/>
</dbReference>
<feature type="signal peptide" evidence="2">
    <location>
        <begin position="1"/>
        <end position="27"/>
    </location>
</feature>
<dbReference type="PANTHER" id="PTHR34853">
    <property type="match status" value="1"/>
</dbReference>
<dbReference type="InterPro" id="IPR005152">
    <property type="entry name" value="Lipase_secreted"/>
</dbReference>
<dbReference type="Proteomes" id="UP001348098">
    <property type="component" value="Unassembled WGS sequence"/>
</dbReference>
<dbReference type="PIRSF" id="PIRSF029171">
    <property type="entry name" value="Esterase_LipA"/>
    <property type="match status" value="1"/>
</dbReference>
<reference evidence="3 4" key="1">
    <citation type="submission" date="2023-12" db="EMBL/GenBank/DDBJ databases">
        <title>novel species in genus Nocarida.</title>
        <authorList>
            <person name="Li Z."/>
        </authorList>
    </citation>
    <scope>NUCLEOTIDE SEQUENCE [LARGE SCALE GENOMIC DNA]</scope>
    <source>
        <strain evidence="3 4">CDC186</strain>
    </source>
</reference>
<dbReference type="RefSeq" id="WP_195077409.1">
    <property type="nucleotide sequence ID" value="NZ_JAYESH010000001.1"/>
</dbReference>
<accession>A0ABU6APC9</accession>
<evidence type="ECO:0000256" key="1">
    <source>
        <dbReference type="SAM" id="MobiDB-lite"/>
    </source>
</evidence>
<dbReference type="EMBL" id="JAYKYQ010000002">
    <property type="protein sequence ID" value="MEB3509329.1"/>
    <property type="molecule type" value="Genomic_DNA"/>
</dbReference>
<dbReference type="Pfam" id="PF03583">
    <property type="entry name" value="LIP"/>
    <property type="match status" value="1"/>
</dbReference>
<proteinExistence type="predicted"/>
<evidence type="ECO:0000256" key="2">
    <source>
        <dbReference type="SAM" id="SignalP"/>
    </source>
</evidence>
<dbReference type="Gene3D" id="1.10.260.130">
    <property type="match status" value="1"/>
</dbReference>
<comment type="caution">
    <text evidence="3">The sequence shown here is derived from an EMBL/GenBank/DDBJ whole genome shotgun (WGS) entry which is preliminary data.</text>
</comment>
<dbReference type="SUPFAM" id="SSF53474">
    <property type="entry name" value="alpha/beta-Hydrolases"/>
    <property type="match status" value="1"/>
</dbReference>
<protein>
    <submittedName>
        <fullName evidence="3">Lipase family protein</fullName>
    </submittedName>
</protein>
<keyword evidence="4" id="KW-1185">Reference proteome</keyword>
<feature type="region of interest" description="Disordered" evidence="1">
    <location>
        <begin position="24"/>
        <end position="43"/>
    </location>
</feature>
<sequence>MVFTRCCAVVGTALSVLLAAPGPPAQAEPDVPVVTDPPPPEQDPFYRPPAELVGSQRLGGILAARPITVADQLPAGLDTEAWQISYRSNNSADQPIAAVATLLKPRAANGKLVSLHAAEDSTGLFCAPSYTVRRSMPAGLLDGQIDQLRSAPALLAQGWTVVVPDHQGPNSAFAHGPLAARIALDGIRAAQRFGPAGLPGPDTQVAMWGYSGGSVPTLHGAELRSSYAPELHLVGVVSGGTDVDLEALSLAANKGPGAGLVAAAVIGLAREEPELDAYLRANATPLGRRLLEAKDNGCVLYQAATEPFLDIDSLVHGGLLRTPVLRAVFERTRMGKSAPDAPVFLYHATADWLVPIGPADALAATYCRDPAARVTYIRDHASEHLTLNTLAEPSVLAWLRDRFAGVPVEQGCSVRDMGSIVLGR</sequence>
<name>A0ABU6APC9_9NOCA</name>
<gene>
    <name evidence="3" type="ORF">U3653_04785</name>
</gene>
<evidence type="ECO:0000313" key="4">
    <source>
        <dbReference type="Proteomes" id="UP001348098"/>
    </source>
</evidence>
<feature type="chain" id="PRO_5045214663" evidence="2">
    <location>
        <begin position="28"/>
        <end position="424"/>
    </location>
</feature>
<dbReference type="PANTHER" id="PTHR34853:SF1">
    <property type="entry name" value="LIPASE 5"/>
    <property type="match status" value="1"/>
</dbReference>
<organism evidence="3 4">
    <name type="scientific">Nocardia implantans</name>
    <dbReference type="NCBI Taxonomy" id="3108168"/>
    <lineage>
        <taxon>Bacteria</taxon>
        <taxon>Bacillati</taxon>
        <taxon>Actinomycetota</taxon>
        <taxon>Actinomycetes</taxon>
        <taxon>Mycobacteriales</taxon>
        <taxon>Nocardiaceae</taxon>
        <taxon>Nocardia</taxon>
    </lineage>
</organism>
<evidence type="ECO:0000313" key="3">
    <source>
        <dbReference type="EMBL" id="MEB3509329.1"/>
    </source>
</evidence>
<keyword evidence="2" id="KW-0732">Signal</keyword>